<dbReference type="PANTHER" id="PTHR11122:SF15">
    <property type="entry name" value="PROTEIN NDH-DEPENDENT CYCLIC ELECTRON FLOW 5"/>
    <property type="match status" value="1"/>
</dbReference>
<gene>
    <name evidence="1" type="ORF">OLC1_LOCUS10713</name>
</gene>
<name>A0AAV1D2F6_OLDCO</name>
<accession>A0AAV1D2F6</accession>
<dbReference type="InterPro" id="IPR011013">
    <property type="entry name" value="Gal_mutarotase_sf_dom"/>
</dbReference>
<dbReference type="GO" id="GO:0030246">
    <property type="term" value="F:carbohydrate binding"/>
    <property type="evidence" value="ECO:0007669"/>
    <property type="project" value="InterPro"/>
</dbReference>
<dbReference type="GO" id="GO:0047938">
    <property type="term" value="F:glucose-6-phosphate 1-epimerase activity"/>
    <property type="evidence" value="ECO:0007669"/>
    <property type="project" value="TreeGrafter"/>
</dbReference>
<evidence type="ECO:0000313" key="1">
    <source>
        <dbReference type="EMBL" id="CAI9101027.1"/>
    </source>
</evidence>
<protein>
    <submittedName>
        <fullName evidence="1">OLC1v1038250C1</fullName>
    </submittedName>
</protein>
<organism evidence="1 2">
    <name type="scientific">Oldenlandia corymbosa var. corymbosa</name>
    <dbReference type="NCBI Taxonomy" id="529605"/>
    <lineage>
        <taxon>Eukaryota</taxon>
        <taxon>Viridiplantae</taxon>
        <taxon>Streptophyta</taxon>
        <taxon>Embryophyta</taxon>
        <taxon>Tracheophyta</taxon>
        <taxon>Spermatophyta</taxon>
        <taxon>Magnoliopsida</taxon>
        <taxon>eudicotyledons</taxon>
        <taxon>Gunneridae</taxon>
        <taxon>Pentapetalae</taxon>
        <taxon>asterids</taxon>
        <taxon>lamiids</taxon>
        <taxon>Gentianales</taxon>
        <taxon>Rubiaceae</taxon>
        <taxon>Rubioideae</taxon>
        <taxon>Spermacoceae</taxon>
        <taxon>Hedyotis-Oldenlandia complex</taxon>
        <taxon>Oldenlandia</taxon>
    </lineage>
</organism>
<dbReference type="SUPFAM" id="SSF74650">
    <property type="entry name" value="Galactose mutarotase-like"/>
    <property type="match status" value="1"/>
</dbReference>
<dbReference type="Proteomes" id="UP001161247">
    <property type="component" value="Chromosome 3"/>
</dbReference>
<keyword evidence="2" id="KW-1185">Reference proteome</keyword>
<dbReference type="GO" id="GO:0005975">
    <property type="term" value="P:carbohydrate metabolic process"/>
    <property type="evidence" value="ECO:0007669"/>
    <property type="project" value="InterPro"/>
</dbReference>
<dbReference type="AlphaFoldDB" id="A0AAV1D2F6"/>
<reference evidence="1" key="1">
    <citation type="submission" date="2023-03" db="EMBL/GenBank/DDBJ databases">
        <authorList>
            <person name="Julca I."/>
        </authorList>
    </citation>
    <scope>NUCLEOTIDE SEQUENCE</scope>
</reference>
<dbReference type="PANTHER" id="PTHR11122">
    <property type="entry name" value="APOSPORY-ASSOCIATED PROTEIN C-RELATED"/>
    <property type="match status" value="1"/>
</dbReference>
<dbReference type="EMBL" id="OX459120">
    <property type="protein sequence ID" value="CAI9101027.1"/>
    <property type="molecule type" value="Genomic_DNA"/>
</dbReference>
<evidence type="ECO:0000313" key="2">
    <source>
        <dbReference type="Proteomes" id="UP001161247"/>
    </source>
</evidence>
<dbReference type="Gene3D" id="2.70.98.10">
    <property type="match status" value="1"/>
</dbReference>
<proteinExistence type="predicted"/>
<sequence>MTTITNLCPPILPAKSIPHLNLISWSSLACNPIHFGSKKREPRLPSVASVSCPPLDAGYLENEFGSQGNGVSFSNLGDDCIVKMEMENGSVARLMLPGGLITSYKASMWHGGTMELLHTSVSEGDNGEAAAIRGGVSLDFKCNVDGVVWSPNTWLLQGVKGNPQDSIQVELICQNAASNIEFKHIIRLTEDLLRSEIVVSNTSDSSSCTFEGAILSHLTVSTPEATYAIGLEGSDFSSRHPVSSDYSLVHPSFGNTGSSKQKGFLNNLLASWAAKGNRQHGDETIKEETTEGEEEENYKSLQEEMSRIYTSSPRSFTVLDRGRRNSVQLGREGFKELYLFSPGSSHEWYGDYAYVCVGQAALLQPITLNAQSQWKGKQQICNPNL</sequence>
<dbReference type="GO" id="GO:0005737">
    <property type="term" value="C:cytoplasm"/>
    <property type="evidence" value="ECO:0007669"/>
    <property type="project" value="TreeGrafter"/>
</dbReference>
<dbReference type="InterPro" id="IPR014718">
    <property type="entry name" value="GH-type_carb-bd"/>
</dbReference>